<reference evidence="2" key="1">
    <citation type="submission" date="2016-10" db="EMBL/GenBank/DDBJ databases">
        <authorList>
            <person name="Varghese N."/>
            <person name="Submissions S."/>
        </authorList>
    </citation>
    <scope>NUCLEOTIDE SEQUENCE [LARGE SCALE GENOMIC DNA]</scope>
    <source>
        <strain evidence="2">DSM 173</strain>
    </source>
</reference>
<proteinExistence type="predicted"/>
<dbReference type="EMBL" id="FNOW01000040">
    <property type="protein sequence ID" value="SDY22791.1"/>
    <property type="molecule type" value="Genomic_DNA"/>
</dbReference>
<dbReference type="OrthoDB" id="8852533at2"/>
<dbReference type="Proteomes" id="UP000198672">
    <property type="component" value="Unassembled WGS sequence"/>
</dbReference>
<evidence type="ECO:0000313" key="1">
    <source>
        <dbReference type="EMBL" id="SDY22791.1"/>
    </source>
</evidence>
<name>A0A1H3I585_ALLWA</name>
<evidence type="ECO:0000313" key="2">
    <source>
        <dbReference type="Proteomes" id="UP000198672"/>
    </source>
</evidence>
<dbReference type="RefSeq" id="WP_091334698.1">
    <property type="nucleotide sequence ID" value="NZ_FNOW01000040.1"/>
</dbReference>
<protein>
    <submittedName>
        <fullName evidence="1">Uncharacterized protein</fullName>
    </submittedName>
</protein>
<accession>A0A1H3I585</accession>
<gene>
    <name evidence="1" type="ORF">SAMN05421644_1408</name>
</gene>
<keyword evidence="2" id="KW-1185">Reference proteome</keyword>
<dbReference type="AlphaFoldDB" id="A0A1H3I585"/>
<sequence length="105" mass="11857">MKLIHDSELFNTLQAKFTAELVTRIKIKLQEAGIASEQLEDLTVSIALSVAGVIDDLAEIETAGIEVHPYLSFRTDDETLIHWGENAYTYEQVYGAMQTLFRNPR</sequence>
<organism evidence="1 2">
    <name type="scientific">Allochromatium warmingii</name>
    <name type="common">Chromatium warmingii</name>
    <dbReference type="NCBI Taxonomy" id="61595"/>
    <lineage>
        <taxon>Bacteria</taxon>
        <taxon>Pseudomonadati</taxon>
        <taxon>Pseudomonadota</taxon>
        <taxon>Gammaproteobacteria</taxon>
        <taxon>Chromatiales</taxon>
        <taxon>Chromatiaceae</taxon>
        <taxon>Allochromatium</taxon>
    </lineage>
</organism>